<evidence type="ECO:0000259" key="7">
    <source>
        <dbReference type="PROSITE" id="PS50217"/>
    </source>
</evidence>
<keyword evidence="4" id="KW-0804">Transcription</keyword>
<dbReference type="EMBL" id="CAJVPK010000253">
    <property type="protein sequence ID" value="CAG8483638.1"/>
    <property type="molecule type" value="Genomic_DNA"/>
</dbReference>
<dbReference type="Proteomes" id="UP000789706">
    <property type="component" value="Unassembled WGS sequence"/>
</dbReference>
<dbReference type="PROSITE" id="PS50217">
    <property type="entry name" value="BZIP"/>
    <property type="match status" value="1"/>
</dbReference>
<feature type="compositionally biased region" description="Low complexity" evidence="6">
    <location>
        <begin position="136"/>
        <end position="158"/>
    </location>
</feature>
<feature type="compositionally biased region" description="Acidic residues" evidence="6">
    <location>
        <begin position="264"/>
        <end position="277"/>
    </location>
</feature>
<evidence type="ECO:0000256" key="6">
    <source>
        <dbReference type="SAM" id="MobiDB-lite"/>
    </source>
</evidence>
<dbReference type="PROSITE" id="PS00036">
    <property type="entry name" value="BZIP_BASIC"/>
    <property type="match status" value="1"/>
</dbReference>
<evidence type="ECO:0000313" key="9">
    <source>
        <dbReference type="Proteomes" id="UP000789706"/>
    </source>
</evidence>
<gene>
    <name evidence="8" type="ORF">DEBURN_LOCUS3798</name>
</gene>
<comment type="caution">
    <text evidence="8">The sequence shown here is derived from an EMBL/GenBank/DDBJ whole genome shotgun (WGS) entry which is preliminary data.</text>
</comment>
<dbReference type="Pfam" id="PF07716">
    <property type="entry name" value="bZIP_2"/>
    <property type="match status" value="1"/>
</dbReference>
<dbReference type="GO" id="GO:0001228">
    <property type="term" value="F:DNA-binding transcription activator activity, RNA polymerase II-specific"/>
    <property type="evidence" value="ECO:0007669"/>
    <property type="project" value="TreeGrafter"/>
</dbReference>
<dbReference type="Gene3D" id="1.20.5.170">
    <property type="match status" value="1"/>
</dbReference>
<accession>A0A9N8ZEB2</accession>
<dbReference type="GO" id="GO:0005634">
    <property type="term" value="C:nucleus"/>
    <property type="evidence" value="ECO:0007669"/>
    <property type="project" value="UniProtKB-SubCell"/>
</dbReference>
<keyword evidence="2" id="KW-0805">Transcription regulation</keyword>
<evidence type="ECO:0000256" key="1">
    <source>
        <dbReference type="ARBA" id="ARBA00004123"/>
    </source>
</evidence>
<dbReference type="PANTHER" id="PTHR13044">
    <property type="entry name" value="ACTIVATING TRANSCRIPTION FACTOR ATF 4/5"/>
    <property type="match status" value="1"/>
</dbReference>
<evidence type="ECO:0000256" key="2">
    <source>
        <dbReference type="ARBA" id="ARBA00023015"/>
    </source>
</evidence>
<keyword evidence="9" id="KW-1185">Reference proteome</keyword>
<protein>
    <submittedName>
        <fullName evidence="8">6379_t:CDS:1</fullName>
    </submittedName>
</protein>
<evidence type="ECO:0000313" key="8">
    <source>
        <dbReference type="EMBL" id="CAG8483638.1"/>
    </source>
</evidence>
<dbReference type="PANTHER" id="PTHR13044:SF14">
    <property type="entry name" value="CRYPTOCEPHAL, ISOFORM A"/>
    <property type="match status" value="1"/>
</dbReference>
<dbReference type="OrthoDB" id="1939598at2759"/>
<reference evidence="8" key="1">
    <citation type="submission" date="2021-06" db="EMBL/GenBank/DDBJ databases">
        <authorList>
            <person name="Kallberg Y."/>
            <person name="Tangrot J."/>
            <person name="Rosling A."/>
        </authorList>
    </citation>
    <scope>NUCLEOTIDE SEQUENCE</scope>
    <source>
        <strain evidence="8">AZ414A</strain>
    </source>
</reference>
<feature type="region of interest" description="Disordered" evidence="6">
    <location>
        <begin position="249"/>
        <end position="277"/>
    </location>
</feature>
<keyword evidence="5" id="KW-0539">Nucleus</keyword>
<dbReference type="AlphaFoldDB" id="A0A9N8ZEB2"/>
<dbReference type="SMART" id="SM00338">
    <property type="entry name" value="BRLZ"/>
    <property type="match status" value="1"/>
</dbReference>
<dbReference type="CDD" id="cd14705">
    <property type="entry name" value="bZIP_Zip1"/>
    <property type="match status" value="1"/>
</dbReference>
<name>A0A9N8ZEB2_9GLOM</name>
<dbReference type="SUPFAM" id="SSF57959">
    <property type="entry name" value="Leucine zipper domain"/>
    <property type="match status" value="1"/>
</dbReference>
<dbReference type="InterPro" id="IPR004827">
    <property type="entry name" value="bZIP"/>
</dbReference>
<evidence type="ECO:0000256" key="5">
    <source>
        <dbReference type="ARBA" id="ARBA00023242"/>
    </source>
</evidence>
<organism evidence="8 9">
    <name type="scientific">Diversispora eburnea</name>
    <dbReference type="NCBI Taxonomy" id="1213867"/>
    <lineage>
        <taxon>Eukaryota</taxon>
        <taxon>Fungi</taxon>
        <taxon>Fungi incertae sedis</taxon>
        <taxon>Mucoromycota</taxon>
        <taxon>Glomeromycotina</taxon>
        <taxon>Glomeromycetes</taxon>
        <taxon>Diversisporales</taxon>
        <taxon>Diversisporaceae</taxon>
        <taxon>Diversispora</taxon>
    </lineage>
</organism>
<feature type="compositionally biased region" description="Basic and acidic residues" evidence="6">
    <location>
        <begin position="201"/>
        <end position="213"/>
    </location>
</feature>
<evidence type="ECO:0000256" key="3">
    <source>
        <dbReference type="ARBA" id="ARBA00023125"/>
    </source>
</evidence>
<dbReference type="InterPro" id="IPR046347">
    <property type="entry name" value="bZIP_sf"/>
</dbReference>
<dbReference type="GO" id="GO:0000977">
    <property type="term" value="F:RNA polymerase II transcription regulatory region sequence-specific DNA binding"/>
    <property type="evidence" value="ECO:0007669"/>
    <property type="project" value="TreeGrafter"/>
</dbReference>
<proteinExistence type="predicted"/>
<comment type="subcellular location">
    <subcellularLocation>
        <location evidence="1">Nucleus</location>
    </subcellularLocation>
</comment>
<feature type="compositionally biased region" description="Polar residues" evidence="6">
    <location>
        <begin position="106"/>
        <end position="129"/>
    </location>
</feature>
<feature type="domain" description="BZIP" evidence="7">
    <location>
        <begin position="181"/>
        <end position="240"/>
    </location>
</feature>
<sequence length="277" mass="31443">MSNYMDYNFISRLNELNMNPEVTQEELDANDNLEIWSKANFTFDVPSGIGLLDDDFDVSLNKLESTDFTLVQPEISSFATPTMYHPLLSYQNPSTTLQPVVPISPAATNRSNNNYSTIYPAPSSTTTVIAQKDENSTTTTNTSNTSSRKNSKSTQSSSIDTEDTESQSMDSEVSAKMAAEEDKRRRNTAASARFRVKKKQREQALERTAKEMSQKAETLENRVKELEKEIRWLKNLIIEKDERLLDVEPPEKRRKAAAIKSETFTEESVENEDNEKK</sequence>
<feature type="region of interest" description="Disordered" evidence="6">
    <location>
        <begin position="104"/>
        <end position="213"/>
    </location>
</feature>
<evidence type="ECO:0000256" key="4">
    <source>
        <dbReference type="ARBA" id="ARBA00023163"/>
    </source>
</evidence>
<keyword evidence="3" id="KW-0238">DNA-binding</keyword>